<dbReference type="EMBL" id="JAIXNE010000001">
    <property type="protein sequence ID" value="MCA6073569.1"/>
    <property type="molecule type" value="Genomic_DNA"/>
</dbReference>
<dbReference type="Proteomes" id="UP001139409">
    <property type="component" value="Unassembled WGS sequence"/>
</dbReference>
<proteinExistence type="predicted"/>
<sequence>MKTSGYILVFTALWLAACVHDPEFIEGDPQSPQNPGDIIPPVGTGIPCDPDSVYFTNDILPIFLSSCAIAGCHDAQTHEEGLILTNYQNIMRGIKPFNPGESKFYKVMTLPETDDLMPLDPATGRGYYLPQEQLDLIKNWILQGAPQNECTECVTENISYSGNIEPILKVSCATSSGCHGNGSSNGVLNTFSQTKSWADNGLLRKRVIDQRDMPPGGGLTACDIEMIRIWLDEGAQNN</sequence>
<comment type="caution">
    <text evidence="1">The sequence shown here is derived from an EMBL/GenBank/DDBJ whole genome shotgun (WGS) entry which is preliminary data.</text>
</comment>
<dbReference type="PROSITE" id="PS51257">
    <property type="entry name" value="PROKAR_LIPOPROTEIN"/>
    <property type="match status" value="1"/>
</dbReference>
<reference evidence="1" key="1">
    <citation type="submission" date="2021-09" db="EMBL/GenBank/DDBJ databases">
        <title>Fulvivirga sp. isolated from coastal sediment.</title>
        <authorList>
            <person name="Yu H."/>
        </authorList>
    </citation>
    <scope>NUCLEOTIDE SEQUENCE</scope>
    <source>
        <strain evidence="1">1062</strain>
    </source>
</reference>
<accession>A0A9X1HJZ6</accession>
<organism evidence="1 2">
    <name type="scientific">Fulvivirga sedimenti</name>
    <dbReference type="NCBI Taxonomy" id="2879465"/>
    <lineage>
        <taxon>Bacteria</taxon>
        <taxon>Pseudomonadati</taxon>
        <taxon>Bacteroidota</taxon>
        <taxon>Cytophagia</taxon>
        <taxon>Cytophagales</taxon>
        <taxon>Fulvivirgaceae</taxon>
        <taxon>Fulvivirga</taxon>
    </lineage>
</organism>
<evidence type="ECO:0000313" key="1">
    <source>
        <dbReference type="EMBL" id="MCA6073569.1"/>
    </source>
</evidence>
<dbReference type="RefSeq" id="WP_225696684.1">
    <property type="nucleotide sequence ID" value="NZ_JAIXNE010000001.1"/>
</dbReference>
<evidence type="ECO:0000313" key="2">
    <source>
        <dbReference type="Proteomes" id="UP001139409"/>
    </source>
</evidence>
<evidence type="ECO:0008006" key="3">
    <source>
        <dbReference type="Google" id="ProtNLM"/>
    </source>
</evidence>
<gene>
    <name evidence="1" type="ORF">LDX50_01760</name>
</gene>
<name>A0A9X1HJZ6_9BACT</name>
<keyword evidence="2" id="KW-1185">Reference proteome</keyword>
<protein>
    <recommendedName>
        <fullName evidence="3">Cytochrome C Planctomycete-type domain-containing protein</fullName>
    </recommendedName>
</protein>
<dbReference type="AlphaFoldDB" id="A0A9X1HJZ6"/>